<dbReference type="EMBL" id="JAUEPO010000004">
    <property type="protein sequence ID" value="KAK3323818.1"/>
    <property type="molecule type" value="Genomic_DNA"/>
</dbReference>
<dbReference type="GO" id="GO:0008194">
    <property type="term" value="F:UDP-glycosyltransferase activity"/>
    <property type="evidence" value="ECO:0007669"/>
    <property type="project" value="InterPro"/>
</dbReference>
<dbReference type="InterPro" id="IPR002213">
    <property type="entry name" value="UDP_glucos_trans"/>
</dbReference>
<feature type="region of interest" description="Disordered" evidence="3">
    <location>
        <begin position="516"/>
        <end position="536"/>
    </location>
</feature>
<evidence type="ECO:0008006" key="6">
    <source>
        <dbReference type="Google" id="ProtNLM"/>
    </source>
</evidence>
<dbReference type="InterPro" id="IPR050271">
    <property type="entry name" value="UDP-glycosyltransferase"/>
</dbReference>
<gene>
    <name evidence="4" type="ORF">B0T19DRAFT_214216</name>
</gene>
<dbReference type="PANTHER" id="PTHR48043:SF145">
    <property type="entry name" value="FI06409P-RELATED"/>
    <property type="match status" value="1"/>
</dbReference>
<evidence type="ECO:0000256" key="1">
    <source>
        <dbReference type="ARBA" id="ARBA00022676"/>
    </source>
</evidence>
<name>A0AAE0IEN4_9PEZI</name>
<comment type="caution">
    <text evidence="4">The sequence shown here is derived from an EMBL/GenBank/DDBJ whole genome shotgun (WGS) entry which is preliminary data.</text>
</comment>
<dbReference type="SUPFAM" id="SSF53756">
    <property type="entry name" value="UDP-Glycosyltransferase/glycogen phosphorylase"/>
    <property type="match status" value="1"/>
</dbReference>
<evidence type="ECO:0000256" key="2">
    <source>
        <dbReference type="ARBA" id="ARBA00022679"/>
    </source>
</evidence>
<evidence type="ECO:0000313" key="5">
    <source>
        <dbReference type="Proteomes" id="UP001286456"/>
    </source>
</evidence>
<dbReference type="Proteomes" id="UP001286456">
    <property type="component" value="Unassembled WGS sequence"/>
</dbReference>
<protein>
    <recommendedName>
        <fullName evidence="6">UDP-glucoronosyl and UDP-glucosyl transferase family protein</fullName>
    </recommendedName>
</protein>
<keyword evidence="1" id="KW-0328">Glycosyltransferase</keyword>
<proteinExistence type="predicted"/>
<sequence>MGSASPPKRVLLLTNSEHGQANVYLATSYALLTLEEEQDVEVHFASFAPIEKFVAATAEYVRHDNPRARPIVFHAIEGVDMMSAWSRPALVSEQEDLKNVNILLQIFQVLDAIRRTMVLLKVTLPWTGPEFVQIFWSVAGIVRSVQPDIIAVDPAFSPALTALRHIGAKFIILSPNTIKDFAMPVQPNGEALWKYPCVGTGYEYPVPWRHIPMNIFLILVTIFCGIFDSNRRAIQRYVAEHADGAQLTTLNDLSLNPDLGIKFLVANLPEIELPLRVIPKHIIPCGPMIRPARPVAQVDPALHQWLSKGPTLYINLGTHMLFDEDLAVEMATAIRIVLDHAKSVLWRDKRLAKLQVLWKLSRQGGYKVAEPGSAVHKILGQEIKMGTVRVVEWIEAEPTAVLDTGSVVCVVHHGGANSFLETVCAGIPQVVLPVWMDTYDFARRAEILGIGRWGNRVSDKLCQGEELGSILIDVMIGGRSSVYAKKAKELAELCSASGGGRAVAARYILAEIETEQEGEARNDDGQGEGEGEKSALLQAGHCRSGIGA</sequence>
<dbReference type="AlphaFoldDB" id="A0AAE0IEN4"/>
<evidence type="ECO:0000313" key="4">
    <source>
        <dbReference type="EMBL" id="KAK3323818.1"/>
    </source>
</evidence>
<dbReference type="Pfam" id="PF00201">
    <property type="entry name" value="UDPGT"/>
    <property type="match status" value="1"/>
</dbReference>
<organism evidence="4 5">
    <name type="scientific">Cercophora scortea</name>
    <dbReference type="NCBI Taxonomy" id="314031"/>
    <lineage>
        <taxon>Eukaryota</taxon>
        <taxon>Fungi</taxon>
        <taxon>Dikarya</taxon>
        <taxon>Ascomycota</taxon>
        <taxon>Pezizomycotina</taxon>
        <taxon>Sordariomycetes</taxon>
        <taxon>Sordariomycetidae</taxon>
        <taxon>Sordariales</taxon>
        <taxon>Lasiosphaeriaceae</taxon>
        <taxon>Cercophora</taxon>
    </lineage>
</organism>
<dbReference type="Gene3D" id="3.40.50.2000">
    <property type="entry name" value="Glycogen Phosphorylase B"/>
    <property type="match status" value="1"/>
</dbReference>
<reference evidence="4" key="1">
    <citation type="journal article" date="2023" name="Mol. Phylogenet. Evol.">
        <title>Genome-scale phylogeny and comparative genomics of the fungal order Sordariales.</title>
        <authorList>
            <person name="Hensen N."/>
            <person name="Bonometti L."/>
            <person name="Westerberg I."/>
            <person name="Brannstrom I.O."/>
            <person name="Guillou S."/>
            <person name="Cros-Aarteil S."/>
            <person name="Calhoun S."/>
            <person name="Haridas S."/>
            <person name="Kuo A."/>
            <person name="Mondo S."/>
            <person name="Pangilinan J."/>
            <person name="Riley R."/>
            <person name="LaButti K."/>
            <person name="Andreopoulos B."/>
            <person name="Lipzen A."/>
            <person name="Chen C."/>
            <person name="Yan M."/>
            <person name="Daum C."/>
            <person name="Ng V."/>
            <person name="Clum A."/>
            <person name="Steindorff A."/>
            <person name="Ohm R.A."/>
            <person name="Martin F."/>
            <person name="Silar P."/>
            <person name="Natvig D.O."/>
            <person name="Lalanne C."/>
            <person name="Gautier V."/>
            <person name="Ament-Velasquez S.L."/>
            <person name="Kruys A."/>
            <person name="Hutchinson M.I."/>
            <person name="Powell A.J."/>
            <person name="Barry K."/>
            <person name="Miller A.N."/>
            <person name="Grigoriev I.V."/>
            <person name="Debuchy R."/>
            <person name="Gladieux P."/>
            <person name="Hiltunen Thoren M."/>
            <person name="Johannesson H."/>
        </authorList>
    </citation>
    <scope>NUCLEOTIDE SEQUENCE</scope>
    <source>
        <strain evidence="4">SMH4131-1</strain>
    </source>
</reference>
<dbReference type="PANTHER" id="PTHR48043">
    <property type="entry name" value="EG:EG0003.4 PROTEIN-RELATED"/>
    <property type="match status" value="1"/>
</dbReference>
<evidence type="ECO:0000256" key="3">
    <source>
        <dbReference type="SAM" id="MobiDB-lite"/>
    </source>
</evidence>
<accession>A0AAE0IEN4</accession>
<keyword evidence="2" id="KW-0808">Transferase</keyword>
<keyword evidence="5" id="KW-1185">Reference proteome</keyword>
<reference evidence="4" key="2">
    <citation type="submission" date="2023-06" db="EMBL/GenBank/DDBJ databases">
        <authorList>
            <consortium name="Lawrence Berkeley National Laboratory"/>
            <person name="Haridas S."/>
            <person name="Hensen N."/>
            <person name="Bonometti L."/>
            <person name="Westerberg I."/>
            <person name="Brannstrom I.O."/>
            <person name="Guillou S."/>
            <person name="Cros-Aarteil S."/>
            <person name="Calhoun S."/>
            <person name="Kuo A."/>
            <person name="Mondo S."/>
            <person name="Pangilinan J."/>
            <person name="Riley R."/>
            <person name="Labutti K."/>
            <person name="Andreopoulos B."/>
            <person name="Lipzen A."/>
            <person name="Chen C."/>
            <person name="Yanf M."/>
            <person name="Daum C."/>
            <person name="Ng V."/>
            <person name="Clum A."/>
            <person name="Steindorff A."/>
            <person name="Ohm R."/>
            <person name="Martin F."/>
            <person name="Silar P."/>
            <person name="Natvig D."/>
            <person name="Lalanne C."/>
            <person name="Gautier V."/>
            <person name="Ament-Velasquez S.L."/>
            <person name="Kruys A."/>
            <person name="Hutchinson M.I."/>
            <person name="Powell A.J."/>
            <person name="Barry K."/>
            <person name="Miller A.N."/>
            <person name="Grigoriev I.V."/>
            <person name="Debuchy R."/>
            <person name="Gladieux P."/>
            <person name="Thoren M.H."/>
            <person name="Johannesson H."/>
        </authorList>
    </citation>
    <scope>NUCLEOTIDE SEQUENCE</scope>
    <source>
        <strain evidence="4">SMH4131-1</strain>
    </source>
</reference>